<feature type="compositionally biased region" description="Basic and acidic residues" evidence="1">
    <location>
        <begin position="21"/>
        <end position="39"/>
    </location>
</feature>
<protein>
    <submittedName>
        <fullName evidence="2">Uncharacterized protein</fullName>
    </submittedName>
</protein>
<evidence type="ECO:0000313" key="3">
    <source>
        <dbReference type="Proteomes" id="UP000886885"/>
    </source>
</evidence>
<evidence type="ECO:0000256" key="1">
    <source>
        <dbReference type="SAM" id="MobiDB-lite"/>
    </source>
</evidence>
<keyword evidence="3" id="KW-1185">Reference proteome</keyword>
<accession>A0A8X8A077</accession>
<evidence type="ECO:0000313" key="2">
    <source>
        <dbReference type="EMBL" id="KAG6778286.1"/>
    </source>
</evidence>
<sequence length="107" mass="11983">MVFKPEALVWKSMAADSTEENQERTDVPDDEHDSKNEIRPVKKTCKEHAEEVTQGFKILEVQIINEAENKPNQTEPVTTPPLTQAHDTALVSQIANPNKQTTSSTLN</sequence>
<proteinExistence type="predicted"/>
<organism evidence="2 3">
    <name type="scientific">Populus tomentosa</name>
    <name type="common">Chinese white poplar</name>
    <dbReference type="NCBI Taxonomy" id="118781"/>
    <lineage>
        <taxon>Eukaryota</taxon>
        <taxon>Viridiplantae</taxon>
        <taxon>Streptophyta</taxon>
        <taxon>Embryophyta</taxon>
        <taxon>Tracheophyta</taxon>
        <taxon>Spermatophyta</taxon>
        <taxon>Magnoliopsida</taxon>
        <taxon>eudicotyledons</taxon>
        <taxon>Gunneridae</taxon>
        <taxon>Pentapetalae</taxon>
        <taxon>rosids</taxon>
        <taxon>fabids</taxon>
        <taxon>Malpighiales</taxon>
        <taxon>Salicaceae</taxon>
        <taxon>Saliceae</taxon>
        <taxon>Populus</taxon>
    </lineage>
</organism>
<feature type="compositionally biased region" description="Polar residues" evidence="1">
    <location>
        <begin position="70"/>
        <end position="107"/>
    </location>
</feature>
<feature type="region of interest" description="Disordered" evidence="1">
    <location>
        <begin position="13"/>
        <end position="39"/>
    </location>
</feature>
<dbReference type="EMBL" id="JAAWWB010000008">
    <property type="protein sequence ID" value="KAG6778286.1"/>
    <property type="molecule type" value="Genomic_DNA"/>
</dbReference>
<feature type="region of interest" description="Disordered" evidence="1">
    <location>
        <begin position="67"/>
        <end position="107"/>
    </location>
</feature>
<reference evidence="2" key="1">
    <citation type="journal article" date="2020" name="bioRxiv">
        <title>Hybrid origin of Populus tomentosa Carr. identified through genome sequencing and phylogenomic analysis.</title>
        <authorList>
            <person name="An X."/>
            <person name="Gao K."/>
            <person name="Chen Z."/>
            <person name="Li J."/>
            <person name="Yang X."/>
            <person name="Yang X."/>
            <person name="Zhou J."/>
            <person name="Guo T."/>
            <person name="Zhao T."/>
            <person name="Huang S."/>
            <person name="Miao D."/>
            <person name="Khan W.U."/>
            <person name="Rao P."/>
            <person name="Ye M."/>
            <person name="Lei B."/>
            <person name="Liao W."/>
            <person name="Wang J."/>
            <person name="Ji L."/>
            <person name="Li Y."/>
            <person name="Guo B."/>
            <person name="Mustafa N.S."/>
            <person name="Li S."/>
            <person name="Yun Q."/>
            <person name="Keller S.R."/>
            <person name="Mao J."/>
            <person name="Zhang R."/>
            <person name="Strauss S.H."/>
        </authorList>
    </citation>
    <scope>NUCLEOTIDE SEQUENCE</scope>
    <source>
        <strain evidence="2">GM15</strain>
        <tissue evidence="2">Leaf</tissue>
    </source>
</reference>
<gene>
    <name evidence="2" type="ORF">POTOM_018140</name>
</gene>
<comment type="caution">
    <text evidence="2">The sequence shown here is derived from an EMBL/GenBank/DDBJ whole genome shotgun (WGS) entry which is preliminary data.</text>
</comment>
<name>A0A8X8A077_POPTO</name>
<dbReference type="Proteomes" id="UP000886885">
    <property type="component" value="Chromosome 4D"/>
</dbReference>
<dbReference type="AlphaFoldDB" id="A0A8X8A077"/>